<proteinExistence type="predicted"/>
<accession>A1TD82</accession>
<evidence type="ECO:0000313" key="3">
    <source>
        <dbReference type="Proteomes" id="UP000009159"/>
    </source>
</evidence>
<organism evidence="2 3">
    <name type="scientific">Mycolicibacterium vanbaalenii (strain DSM 7251 / JCM 13017 / BCRC 16820 / KCTC 9966 / NRRL B-24157 / PYR-1)</name>
    <name type="common">Mycobacterium vanbaalenii</name>
    <dbReference type="NCBI Taxonomy" id="350058"/>
    <lineage>
        <taxon>Bacteria</taxon>
        <taxon>Bacillati</taxon>
        <taxon>Actinomycetota</taxon>
        <taxon>Actinomycetes</taxon>
        <taxon>Mycobacteriales</taxon>
        <taxon>Mycobacteriaceae</taxon>
        <taxon>Mycolicibacterium</taxon>
    </lineage>
</organism>
<feature type="domain" description="HTH merR-type" evidence="1">
    <location>
        <begin position="9"/>
        <end position="68"/>
    </location>
</feature>
<dbReference type="eggNOG" id="COG2442">
    <property type="taxonomic scope" value="Bacteria"/>
</dbReference>
<reference evidence="2" key="1">
    <citation type="submission" date="2006-12" db="EMBL/GenBank/DDBJ databases">
        <title>Complete sequence of Mycobacterium vanbaalenii PYR-1.</title>
        <authorList>
            <consortium name="US DOE Joint Genome Institute"/>
            <person name="Copeland A."/>
            <person name="Lucas S."/>
            <person name="Lapidus A."/>
            <person name="Barry K."/>
            <person name="Detter J.C."/>
            <person name="Glavina del Rio T."/>
            <person name="Hammon N."/>
            <person name="Israni S."/>
            <person name="Dalin E."/>
            <person name="Tice H."/>
            <person name="Pitluck S."/>
            <person name="Singan V."/>
            <person name="Schmutz J."/>
            <person name="Larimer F."/>
            <person name="Land M."/>
            <person name="Hauser L."/>
            <person name="Kyrpides N."/>
            <person name="Anderson I.J."/>
            <person name="Miller C."/>
            <person name="Richardson P."/>
        </authorList>
    </citation>
    <scope>NUCLEOTIDE SEQUENCE [LARGE SCALE GENOMIC DNA]</scope>
    <source>
        <strain evidence="2">PYR-1</strain>
    </source>
</reference>
<dbReference type="HOGENOM" id="CLU_1352482_0_0_11"/>
<dbReference type="GO" id="GO:0003677">
    <property type="term" value="F:DNA binding"/>
    <property type="evidence" value="ECO:0007669"/>
    <property type="project" value="InterPro"/>
</dbReference>
<dbReference type="SUPFAM" id="SSF46689">
    <property type="entry name" value="Homeodomain-like"/>
    <property type="match status" value="1"/>
</dbReference>
<dbReference type="Proteomes" id="UP000009159">
    <property type="component" value="Chromosome"/>
</dbReference>
<dbReference type="Pfam" id="PF04255">
    <property type="entry name" value="DUF433"/>
    <property type="match status" value="1"/>
</dbReference>
<dbReference type="Pfam" id="PF13411">
    <property type="entry name" value="MerR_1"/>
    <property type="match status" value="1"/>
</dbReference>
<dbReference type="InterPro" id="IPR007367">
    <property type="entry name" value="DUF433"/>
</dbReference>
<evidence type="ECO:0000313" key="2">
    <source>
        <dbReference type="EMBL" id="ABM15132.1"/>
    </source>
</evidence>
<dbReference type="InterPro" id="IPR009057">
    <property type="entry name" value="Homeodomain-like_sf"/>
</dbReference>
<dbReference type="Gene3D" id="1.10.10.10">
    <property type="entry name" value="Winged helix-like DNA-binding domain superfamily/Winged helix DNA-binding domain"/>
    <property type="match status" value="1"/>
</dbReference>
<dbReference type="Gene3D" id="1.10.1660.10">
    <property type="match status" value="1"/>
</dbReference>
<dbReference type="KEGG" id="mva:Mvan_4355"/>
<sequence length="202" mass="22335">MFPVPLTVTMTGVTKSQLAGWRRAPVVLAPEHGTRPRALYSFQDLVALRTFARLRSKVSLQKIRKALSTLDMLELTEHPSKYTLVAHGESIALVDNDEAIDLVEAPTTRVMVEMVDVFNSFINRNEVAVVDFKHPRPQLEVNLNRLGGWPTIKGTRVPYDAIVDLVADGDVSYDEVAEYYPSVTPDAVADAVAFAQLIEDAA</sequence>
<dbReference type="AlphaFoldDB" id="A1TD82"/>
<keyword evidence="3" id="KW-1185">Reference proteome</keyword>
<name>A1TD82_MYCVP</name>
<evidence type="ECO:0000259" key="1">
    <source>
        <dbReference type="Pfam" id="PF13411"/>
    </source>
</evidence>
<protein>
    <recommendedName>
        <fullName evidence="1">HTH merR-type domain-containing protein</fullName>
    </recommendedName>
</protein>
<gene>
    <name evidence="2" type="ordered locus">Mvan_4355</name>
</gene>
<dbReference type="InterPro" id="IPR000551">
    <property type="entry name" value="MerR-type_HTH_dom"/>
</dbReference>
<dbReference type="InterPro" id="IPR036388">
    <property type="entry name" value="WH-like_DNA-bd_sf"/>
</dbReference>
<dbReference type="STRING" id="350058.Mvan_4355"/>
<dbReference type="GO" id="GO:0006355">
    <property type="term" value="P:regulation of DNA-templated transcription"/>
    <property type="evidence" value="ECO:0007669"/>
    <property type="project" value="InterPro"/>
</dbReference>
<dbReference type="EMBL" id="CP000511">
    <property type="protein sequence ID" value="ABM15132.1"/>
    <property type="molecule type" value="Genomic_DNA"/>
</dbReference>